<keyword evidence="1" id="KW-0812">Transmembrane</keyword>
<feature type="transmembrane region" description="Helical" evidence="1">
    <location>
        <begin position="128"/>
        <end position="151"/>
    </location>
</feature>
<comment type="caution">
    <text evidence="2">The sequence shown here is derived from an EMBL/GenBank/DDBJ whole genome shotgun (WGS) entry which is preliminary data.</text>
</comment>
<evidence type="ECO:0000256" key="1">
    <source>
        <dbReference type="SAM" id="Phobius"/>
    </source>
</evidence>
<feature type="transmembrane region" description="Helical" evidence="1">
    <location>
        <begin position="62"/>
        <end position="84"/>
    </location>
</feature>
<evidence type="ECO:0008006" key="4">
    <source>
        <dbReference type="Google" id="ProtNLM"/>
    </source>
</evidence>
<name>A0ABU8J7L8_9GAMM</name>
<dbReference type="RefSeq" id="WP_336805889.1">
    <property type="nucleotide sequence ID" value="NZ_JBBBNY010000001.1"/>
</dbReference>
<feature type="transmembrane region" description="Helical" evidence="1">
    <location>
        <begin position="266"/>
        <end position="284"/>
    </location>
</feature>
<protein>
    <recommendedName>
        <fullName evidence="4">DMSO reductase anchor subunit</fullName>
    </recommendedName>
</protein>
<keyword evidence="3" id="KW-1185">Reference proteome</keyword>
<feature type="transmembrane region" description="Helical" evidence="1">
    <location>
        <begin position="37"/>
        <end position="56"/>
    </location>
</feature>
<feature type="transmembrane region" description="Helical" evidence="1">
    <location>
        <begin position="172"/>
        <end position="191"/>
    </location>
</feature>
<sequence length="303" mass="32422">MTPSSDMQACAETVSADERRWPDVPDYPATLLRTMALCGHGLWMLLGVALALGIYRPGRSEALVPLALGAAFVSVGLLAACLHLPGLSRWHGWRPARRSPPTREALLALSTYLPMLAVAGLVRGDNGFWATRAAAAALALCSAASLVYAVYSYRHRLSAQVLPCSSQLPLSRLVAAWYGGGLWLWLCLAFQDGRVDPAGTRPWIMALLVLALLLGLIEGLRWQALGRSEPPLGEGWARGRVARFVAALFTYALPSVALLVVDLSDAGVPLVALAALSCLVGRTIEQRAYEATLAQLCQDGQEP</sequence>
<dbReference type="EMBL" id="JBBBNY010000001">
    <property type="protein sequence ID" value="MEI7035273.1"/>
    <property type="molecule type" value="Genomic_DNA"/>
</dbReference>
<organism evidence="2 3">
    <name type="scientific">Fulvimonas yonginensis</name>
    <dbReference type="NCBI Taxonomy" id="1495200"/>
    <lineage>
        <taxon>Bacteria</taxon>
        <taxon>Pseudomonadati</taxon>
        <taxon>Pseudomonadota</taxon>
        <taxon>Gammaproteobacteria</taxon>
        <taxon>Lysobacterales</taxon>
        <taxon>Rhodanobacteraceae</taxon>
        <taxon>Fulvimonas</taxon>
    </lineage>
</organism>
<evidence type="ECO:0000313" key="3">
    <source>
        <dbReference type="Proteomes" id="UP001381174"/>
    </source>
</evidence>
<accession>A0ABU8J7L8</accession>
<keyword evidence="1" id="KW-1133">Transmembrane helix</keyword>
<feature type="transmembrane region" description="Helical" evidence="1">
    <location>
        <begin position="105"/>
        <end position="122"/>
    </location>
</feature>
<dbReference type="Proteomes" id="UP001381174">
    <property type="component" value="Unassembled WGS sequence"/>
</dbReference>
<keyword evidence="1" id="KW-0472">Membrane</keyword>
<reference evidence="2 3" key="1">
    <citation type="journal article" date="2014" name="Int. J. Syst. Evol. Microbiol.">
        <title>Fulvimonas yonginensis sp. nov., isolated from greenhouse soil, and emended description of the genus Fulvimonas.</title>
        <authorList>
            <person name="Ahn J.H."/>
            <person name="Kim S.J."/>
            <person name="Weon H.Y."/>
            <person name="Hong S.B."/>
            <person name="Seok S.J."/>
            <person name="Kwon S.W."/>
        </authorList>
    </citation>
    <scope>NUCLEOTIDE SEQUENCE [LARGE SCALE GENOMIC DNA]</scope>
    <source>
        <strain evidence="2 3">KACC 16952</strain>
    </source>
</reference>
<feature type="transmembrane region" description="Helical" evidence="1">
    <location>
        <begin position="203"/>
        <end position="220"/>
    </location>
</feature>
<proteinExistence type="predicted"/>
<gene>
    <name evidence="2" type="ORF">WAT24_00720</name>
</gene>
<evidence type="ECO:0000313" key="2">
    <source>
        <dbReference type="EMBL" id="MEI7035273.1"/>
    </source>
</evidence>